<keyword evidence="11" id="KW-0732">Signal</keyword>
<keyword evidence="9" id="KW-0050">Antiport</keyword>
<name>A0A4E0RRN6_FASHE</name>
<dbReference type="InterPro" id="IPR006153">
    <property type="entry name" value="Cation/H_exchanger_TM"/>
</dbReference>
<keyword evidence="5" id="KW-0915">Sodium</keyword>
<feature type="chain" id="PRO_5020026392" description="Sodium/hydrogen exchanger" evidence="11">
    <location>
        <begin position="25"/>
        <end position="706"/>
    </location>
</feature>
<evidence type="ECO:0000256" key="5">
    <source>
        <dbReference type="ARBA" id="ARBA00023053"/>
    </source>
</evidence>
<feature type="transmembrane region" description="Helical" evidence="10">
    <location>
        <begin position="48"/>
        <end position="71"/>
    </location>
</feature>
<feature type="transmembrane region" description="Helical" evidence="10">
    <location>
        <begin position="410"/>
        <end position="428"/>
    </location>
</feature>
<dbReference type="PANTHER" id="PTHR10110">
    <property type="entry name" value="SODIUM/HYDROGEN EXCHANGER"/>
    <property type="match status" value="1"/>
</dbReference>
<dbReference type="EMBL" id="JXXN02002267">
    <property type="protein sequence ID" value="THD23217.1"/>
    <property type="molecule type" value="Genomic_DNA"/>
</dbReference>
<dbReference type="AlphaFoldDB" id="A0A4E0RRN6"/>
<feature type="signal peptide" evidence="11">
    <location>
        <begin position="1"/>
        <end position="24"/>
    </location>
</feature>
<feature type="transmembrane region" description="Helical" evidence="10">
    <location>
        <begin position="83"/>
        <end position="102"/>
    </location>
</feature>
<evidence type="ECO:0000313" key="13">
    <source>
        <dbReference type="EMBL" id="THD23217.1"/>
    </source>
</evidence>
<keyword evidence="4 10" id="KW-1133">Transmembrane helix</keyword>
<dbReference type="GO" id="GO:0015386">
    <property type="term" value="F:potassium:proton antiporter activity"/>
    <property type="evidence" value="ECO:0007669"/>
    <property type="project" value="TreeGrafter"/>
</dbReference>
<feature type="transmembrane region" description="Helical" evidence="10">
    <location>
        <begin position="443"/>
        <end position="467"/>
    </location>
</feature>
<dbReference type="GO" id="GO:0005886">
    <property type="term" value="C:plasma membrane"/>
    <property type="evidence" value="ECO:0007669"/>
    <property type="project" value="TreeGrafter"/>
</dbReference>
<gene>
    <name evidence="13" type="ORF">D915_006160</name>
</gene>
<evidence type="ECO:0000256" key="8">
    <source>
        <dbReference type="ARBA" id="ARBA00023201"/>
    </source>
</evidence>
<feature type="transmembrane region" description="Helical" evidence="10">
    <location>
        <begin position="114"/>
        <end position="136"/>
    </location>
</feature>
<feature type="transmembrane region" description="Helical" evidence="10">
    <location>
        <begin position="213"/>
        <end position="234"/>
    </location>
</feature>
<protein>
    <recommendedName>
        <fullName evidence="9">Sodium/hydrogen exchanger</fullName>
    </recommendedName>
</protein>
<evidence type="ECO:0000256" key="11">
    <source>
        <dbReference type="SAM" id="SignalP"/>
    </source>
</evidence>
<feature type="transmembrane region" description="Helical" evidence="10">
    <location>
        <begin position="308"/>
        <end position="325"/>
    </location>
</feature>
<evidence type="ECO:0000256" key="10">
    <source>
        <dbReference type="SAM" id="Phobius"/>
    </source>
</evidence>
<keyword evidence="6 9" id="KW-0406">Ion transport</keyword>
<comment type="similarity">
    <text evidence="9">Belongs to the monovalent cation:proton antiporter 1 (CPA1) transporter (TC 2.A.36) family.</text>
</comment>
<feature type="transmembrane region" description="Helical" evidence="10">
    <location>
        <begin position="143"/>
        <end position="167"/>
    </location>
</feature>
<dbReference type="Proteomes" id="UP000230066">
    <property type="component" value="Unassembled WGS sequence"/>
</dbReference>
<organism evidence="13 14">
    <name type="scientific">Fasciola hepatica</name>
    <name type="common">Liver fluke</name>
    <dbReference type="NCBI Taxonomy" id="6192"/>
    <lineage>
        <taxon>Eukaryota</taxon>
        <taxon>Metazoa</taxon>
        <taxon>Spiralia</taxon>
        <taxon>Lophotrochozoa</taxon>
        <taxon>Platyhelminthes</taxon>
        <taxon>Trematoda</taxon>
        <taxon>Digenea</taxon>
        <taxon>Plagiorchiida</taxon>
        <taxon>Echinostomata</taxon>
        <taxon>Echinostomatoidea</taxon>
        <taxon>Fasciolidae</taxon>
        <taxon>Fasciola</taxon>
    </lineage>
</organism>
<proteinExistence type="inferred from homology"/>
<dbReference type="PRINTS" id="PR01084">
    <property type="entry name" value="NAHEXCHNGR"/>
</dbReference>
<evidence type="ECO:0000256" key="7">
    <source>
        <dbReference type="ARBA" id="ARBA00023136"/>
    </source>
</evidence>
<keyword evidence="2 9" id="KW-0813">Transport</keyword>
<keyword evidence="7 10" id="KW-0472">Membrane</keyword>
<sequence length="706" mass="78479">MGLKSKFPTILVLLQCYFTASCQAAHNASSEHDVEGSHEGIAAAKWEWYEFSVHITIMLFLLIVILIKMAFRRIPYLADYIPESLLLILIGIIFASIVKFGIRQGSFKETVWSLTPTLFFNYLLPPIVLESAYSLYNRTFSEYLGVVLIFAVLGTIFNFLIIGFAMYGVYKVGAFGYPLIDFDVKGFLLFSSLIVAVDPVAVLAIFQDIGVELSLYYIVFGESLLNDAITVVLYDIMAAFAGSEEVTGHQIGVGIASFFTVSFGGLLIGVIVGLLSCVITRIKSHLSAFVIILLAYFSYIMADCVGWSGIIAMIGCGLVQAAYAFHNLDRDSVCMVHKLCKLVSEISESVIFLYLGIEVLTGQLEWQTGFILWSLAFCLIARAVVVLGITLVLNAVQVDGRKISFTEQTILIYGGLRGAVAFSLAVLISDSKLGPNGGYNRRLIITATLFIILFTVGFMGITMKPLVKLLKIRMQAKQTLSLMGSLNTSMLDETMTAIEVISGAKGRNTVREWIIRMDERFMRRWLQREPETRDQKLIKVYEKIALKLHYATLRPNRAGSILDDIPEALKSAYLIGSHATKSFTKVLVNVTEDSTEEVKPSRRRSSAYDVESATLPSDSEVLMSMLSSRRATLMPHDKRQAPFEDTLQVAIRRRTRALSQCMSEIPIPQVVNNTSGHTNKAYTPDVEVVSEHFDKLDVGLRRNLSN</sequence>
<dbReference type="GO" id="GO:0098719">
    <property type="term" value="P:sodium ion import across plasma membrane"/>
    <property type="evidence" value="ECO:0007669"/>
    <property type="project" value="TreeGrafter"/>
</dbReference>
<evidence type="ECO:0000256" key="3">
    <source>
        <dbReference type="ARBA" id="ARBA00022692"/>
    </source>
</evidence>
<keyword evidence="14" id="KW-1185">Reference proteome</keyword>
<evidence type="ECO:0000256" key="9">
    <source>
        <dbReference type="RuleBase" id="RU003722"/>
    </source>
</evidence>
<evidence type="ECO:0000256" key="2">
    <source>
        <dbReference type="ARBA" id="ARBA00022448"/>
    </source>
</evidence>
<dbReference type="InterPro" id="IPR018422">
    <property type="entry name" value="Cation/H_exchanger_CPA1"/>
</dbReference>
<evidence type="ECO:0000259" key="12">
    <source>
        <dbReference type="Pfam" id="PF00999"/>
    </source>
</evidence>
<dbReference type="InterPro" id="IPR004709">
    <property type="entry name" value="NaH_exchanger"/>
</dbReference>
<dbReference type="Pfam" id="PF00999">
    <property type="entry name" value="Na_H_Exchanger"/>
    <property type="match status" value="1"/>
</dbReference>
<feature type="transmembrane region" description="Helical" evidence="10">
    <location>
        <begin position="370"/>
        <end position="398"/>
    </location>
</feature>
<dbReference type="PANTHER" id="PTHR10110:SF126">
    <property type="entry name" value="NA(+)_H(+) EXCHANGER PROTEIN 7"/>
    <property type="match status" value="1"/>
</dbReference>
<dbReference type="NCBIfam" id="TIGR00840">
    <property type="entry name" value="b_cpa1"/>
    <property type="match status" value="1"/>
</dbReference>
<feature type="transmembrane region" description="Helical" evidence="10">
    <location>
        <begin position="187"/>
        <end position="206"/>
    </location>
</feature>
<evidence type="ECO:0000256" key="6">
    <source>
        <dbReference type="ARBA" id="ARBA00023065"/>
    </source>
</evidence>
<keyword evidence="3 9" id="KW-0812">Transmembrane</keyword>
<comment type="subcellular location">
    <subcellularLocation>
        <location evidence="1">Membrane</location>
        <topology evidence="1">Multi-pass membrane protein</topology>
    </subcellularLocation>
</comment>
<evidence type="ECO:0000256" key="1">
    <source>
        <dbReference type="ARBA" id="ARBA00004141"/>
    </source>
</evidence>
<accession>A0A4E0RRN6</accession>
<reference evidence="13" key="1">
    <citation type="submission" date="2019-03" db="EMBL/GenBank/DDBJ databases">
        <title>Improved annotation for the trematode Fasciola hepatica.</title>
        <authorList>
            <person name="Choi Y.-J."/>
            <person name="Martin J."/>
            <person name="Mitreva M."/>
        </authorList>
    </citation>
    <scope>NUCLEOTIDE SEQUENCE [LARGE SCALE GENOMIC DNA]</scope>
</reference>
<feature type="transmembrane region" description="Helical" evidence="10">
    <location>
        <begin position="286"/>
        <end position="302"/>
    </location>
</feature>
<dbReference type="GO" id="GO:0015385">
    <property type="term" value="F:sodium:proton antiporter activity"/>
    <property type="evidence" value="ECO:0007669"/>
    <property type="project" value="InterPro"/>
</dbReference>
<evidence type="ECO:0000256" key="4">
    <source>
        <dbReference type="ARBA" id="ARBA00022989"/>
    </source>
</evidence>
<dbReference type="PROSITE" id="PS51257">
    <property type="entry name" value="PROKAR_LIPOPROTEIN"/>
    <property type="match status" value="1"/>
</dbReference>
<evidence type="ECO:0000313" key="14">
    <source>
        <dbReference type="Proteomes" id="UP000230066"/>
    </source>
</evidence>
<comment type="caution">
    <text evidence="13">The sequence shown here is derived from an EMBL/GenBank/DDBJ whole genome shotgun (WGS) entry which is preliminary data.</text>
</comment>
<feature type="transmembrane region" description="Helical" evidence="10">
    <location>
        <begin position="254"/>
        <end position="279"/>
    </location>
</feature>
<keyword evidence="8 9" id="KW-0739">Sodium transport</keyword>
<feature type="domain" description="Cation/H+ exchanger transmembrane" evidence="12">
    <location>
        <begin position="62"/>
        <end position="468"/>
    </location>
</feature>
<dbReference type="GO" id="GO:0051453">
    <property type="term" value="P:regulation of intracellular pH"/>
    <property type="evidence" value="ECO:0007669"/>
    <property type="project" value="TreeGrafter"/>
</dbReference>
<dbReference type="Gene3D" id="6.10.140.1330">
    <property type="match status" value="1"/>
</dbReference>